<proteinExistence type="predicted"/>
<reference evidence="2 3" key="1">
    <citation type="journal article" date="2021" name="Elife">
        <title>Chloroplast acquisition without the gene transfer in kleptoplastic sea slugs, Plakobranchus ocellatus.</title>
        <authorList>
            <person name="Maeda T."/>
            <person name="Takahashi S."/>
            <person name="Yoshida T."/>
            <person name="Shimamura S."/>
            <person name="Takaki Y."/>
            <person name="Nagai Y."/>
            <person name="Toyoda A."/>
            <person name="Suzuki Y."/>
            <person name="Arimoto A."/>
            <person name="Ishii H."/>
            <person name="Satoh N."/>
            <person name="Nishiyama T."/>
            <person name="Hasebe M."/>
            <person name="Maruyama T."/>
            <person name="Minagawa J."/>
            <person name="Obokata J."/>
            <person name="Shigenobu S."/>
        </authorList>
    </citation>
    <scope>NUCLEOTIDE SEQUENCE [LARGE SCALE GENOMIC DNA]</scope>
</reference>
<evidence type="ECO:0000313" key="2">
    <source>
        <dbReference type="EMBL" id="GFR83163.1"/>
    </source>
</evidence>
<organism evidence="2 3">
    <name type="scientific">Elysia marginata</name>
    <dbReference type="NCBI Taxonomy" id="1093978"/>
    <lineage>
        <taxon>Eukaryota</taxon>
        <taxon>Metazoa</taxon>
        <taxon>Spiralia</taxon>
        <taxon>Lophotrochozoa</taxon>
        <taxon>Mollusca</taxon>
        <taxon>Gastropoda</taxon>
        <taxon>Heterobranchia</taxon>
        <taxon>Euthyneura</taxon>
        <taxon>Panpulmonata</taxon>
        <taxon>Sacoglossa</taxon>
        <taxon>Placobranchoidea</taxon>
        <taxon>Plakobranchidae</taxon>
        <taxon>Elysia</taxon>
    </lineage>
</organism>
<comment type="caution">
    <text evidence="2">The sequence shown here is derived from an EMBL/GenBank/DDBJ whole genome shotgun (WGS) entry which is preliminary data.</text>
</comment>
<evidence type="ECO:0000256" key="1">
    <source>
        <dbReference type="SAM" id="MobiDB-lite"/>
    </source>
</evidence>
<sequence>MTTHGVLSVFFHDFLPDHWILRHFGAAPQTSRPEEPLKIREGPTASSTRRKSIFEVDTKIKKKKKMIGCVYQLTQKKEEKQEEEQEEQKKKKKKRRREDKEEEEQEEEQEQEQKQEQEEEKEEEGRGT</sequence>
<dbReference type="Proteomes" id="UP000762676">
    <property type="component" value="Unassembled WGS sequence"/>
</dbReference>
<dbReference type="AlphaFoldDB" id="A0AAV4GDQ8"/>
<name>A0AAV4GDQ8_9GAST</name>
<keyword evidence="3" id="KW-1185">Reference proteome</keyword>
<feature type="compositionally biased region" description="Acidic residues" evidence="1">
    <location>
        <begin position="100"/>
        <end position="110"/>
    </location>
</feature>
<protein>
    <submittedName>
        <fullName evidence="2">Uncharacterized protein</fullName>
    </submittedName>
</protein>
<feature type="compositionally biased region" description="Basic and acidic residues" evidence="1">
    <location>
        <begin position="32"/>
        <end position="41"/>
    </location>
</feature>
<feature type="region of interest" description="Disordered" evidence="1">
    <location>
        <begin position="27"/>
        <end position="52"/>
    </location>
</feature>
<accession>A0AAV4GDQ8</accession>
<dbReference type="EMBL" id="BMAT01008370">
    <property type="protein sequence ID" value="GFR83163.1"/>
    <property type="molecule type" value="Genomic_DNA"/>
</dbReference>
<evidence type="ECO:0000313" key="3">
    <source>
        <dbReference type="Proteomes" id="UP000762676"/>
    </source>
</evidence>
<gene>
    <name evidence="2" type="ORF">ElyMa_004116500</name>
</gene>
<feature type="region of interest" description="Disordered" evidence="1">
    <location>
        <begin position="73"/>
        <end position="128"/>
    </location>
</feature>